<keyword evidence="3" id="KW-1185">Reference proteome</keyword>
<keyword evidence="1" id="KW-0812">Transmembrane</keyword>
<organism evidence="2 3">
    <name type="scientific">Glycomyces tritici</name>
    <dbReference type="NCBI Taxonomy" id="2665176"/>
    <lineage>
        <taxon>Bacteria</taxon>
        <taxon>Bacillati</taxon>
        <taxon>Actinomycetota</taxon>
        <taxon>Actinomycetes</taxon>
        <taxon>Glycomycetales</taxon>
        <taxon>Glycomycetaceae</taxon>
        <taxon>Glycomyces</taxon>
    </lineage>
</organism>
<gene>
    <name evidence="2" type="ORF">QWI33_25445</name>
</gene>
<evidence type="ECO:0000313" key="3">
    <source>
        <dbReference type="Proteomes" id="UP001171902"/>
    </source>
</evidence>
<feature type="transmembrane region" description="Helical" evidence="1">
    <location>
        <begin position="101"/>
        <end position="127"/>
    </location>
</feature>
<comment type="caution">
    <text evidence="2">The sequence shown here is derived from an EMBL/GenBank/DDBJ whole genome shotgun (WGS) entry which is preliminary data.</text>
</comment>
<dbReference type="EMBL" id="JAUEMJ010000011">
    <property type="protein sequence ID" value="MDN3243092.1"/>
    <property type="molecule type" value="Genomic_DNA"/>
</dbReference>
<evidence type="ECO:0000313" key="2">
    <source>
        <dbReference type="EMBL" id="MDN3243092.1"/>
    </source>
</evidence>
<name>A0ABT7YWW9_9ACTN</name>
<keyword evidence="1" id="KW-0472">Membrane</keyword>
<protein>
    <submittedName>
        <fullName evidence="2">Uncharacterized protein</fullName>
    </submittedName>
</protein>
<keyword evidence="1" id="KW-1133">Transmembrane helix</keyword>
<dbReference type="Proteomes" id="UP001171902">
    <property type="component" value="Unassembled WGS sequence"/>
</dbReference>
<evidence type="ECO:0000256" key="1">
    <source>
        <dbReference type="SAM" id="Phobius"/>
    </source>
</evidence>
<dbReference type="RefSeq" id="WP_289959651.1">
    <property type="nucleotide sequence ID" value="NZ_JAUEMJ010000011.1"/>
</dbReference>
<dbReference type="PROSITE" id="PS51257">
    <property type="entry name" value="PROKAR_LIPOPROTEIN"/>
    <property type="match status" value="1"/>
</dbReference>
<feature type="transmembrane region" description="Helical" evidence="1">
    <location>
        <begin position="157"/>
        <end position="175"/>
    </location>
</feature>
<proteinExistence type="predicted"/>
<reference evidence="2" key="1">
    <citation type="submission" date="2023-06" db="EMBL/GenBank/DDBJ databases">
        <title>Gycomyces niveus sp.nov., a novel actinomycete isolated from soil in Shouguang.</title>
        <authorList>
            <person name="Yang X."/>
            <person name="Zhao J."/>
        </authorList>
    </citation>
    <scope>NUCLEOTIDE SEQUENCE</scope>
    <source>
        <strain evidence="2">NEAU C2</strain>
    </source>
</reference>
<accession>A0ABT7YWW9</accession>
<feature type="transmembrane region" description="Helical" evidence="1">
    <location>
        <begin position="72"/>
        <end position="94"/>
    </location>
</feature>
<sequence>MNRLASPPRPKPNRSESAVILSFSLAVILLACAVFLLDAAGPARDAAAETLLDDNDDFGASYLPQLDAIVNFRFVYPAVGCLLLAAAFTALAVASRIGPRWSVIVLGVFCAVGALGLVMVAALRLMVDIPIGDYEYDELTSWLKAGAPSGFESAEEIPVLTTLFGLPLIGALLTLGHHRNRESD</sequence>